<evidence type="ECO:0008006" key="6">
    <source>
        <dbReference type="Google" id="ProtNLM"/>
    </source>
</evidence>
<evidence type="ECO:0000313" key="5">
    <source>
        <dbReference type="Proteomes" id="UP000324705"/>
    </source>
</evidence>
<sequence>MAVALPPAFPPHGLPQPDASAGDMGPRLLQVRGLRRLPLHELVPRLAELRADEAGPVRKVVIEMIGEIGSKHMVYIPDMMPSLLDLLNDETPAVARQAVKTGTDLFAKVLQELVIQGLFSSGGIDDSLKSSWEWMLKLKSAVSLMAFQPTSNEGVRLLAVKFVEKTVLMHTPDPNITSDPPTQATEDMGFNIAWLRGGHPLLNVGDLAMEASQSLGLLLEQLKSPKIRLLSTSMIIVFVTSLSAIAQRRPSFYGRILPVLLSLDPANTIIKVQVPGAFHALKSAIDACLKCTHSSAEPWRARLLEAQNIINQGDSIAANDSNAGRSAGDTSNRAESLPLTETSTDNSNKRSLADDMNNILEDDGHSSKRVKQSHNSQEHSEEANKRNTEAASVDSSSNQPTLARTENSEAVYQLIGMFAALAAQGDRAAGSLQILSSSIAADLLAEVVMVNMQHLPVSGPEVDQRQHPSTSQSSVAPSRNILSGRFPMLEALWKTISETDQAEAPPAKDTALVTSAAGEIIPVLASSPVPSALKTPKEEDISSAVPLDIETVEAKVPTADATGLSMEIQESSETSHASTEPQGTQEHSGSFVTPLPADNSSVGISLAQCSETRSPSSSTIDGSQSQFSSLNAPTSQYVLPKLVVTNVDLTDEAKDLLQKEAFLRILERDKQVESGGSKARLPLLSHLSVEFPLELDPWELLKKHVLSDYVNKEGHELTLGILNRLYREAEQDQDFLSSRTATSVYESFVLTIAENLRDMFPASDRSLGKLLCEMPYLPEGVLKLLEGLCSPGNNEKQDKDLQSGDRVTQGLSAVWNLIMLRPPNRDRCLDIALQSSINRIDEVRMKAIRLVANKLFPMASISKRIEDFANEKLNSVLEVIPAAESASAAEMGTPEVHQDGGLENVSSVADALTLMSLYFALCTKKHSLLRRVFEIYGSLPQAAKQAVHRQVLQTLTDVAVPSQDLISSIKNLYSKTKDTEFLFPVMAHLPKDEILSVFPNIVNLPVDKFQVALSRILQGSPQHGPILDPSEILIAIHVIDPEKEGIPLKKVMDACAACFEQRTTFTQQVLAKALNQLVEQIPLPLLFMRTVMQAISAFPALVDFVMEIMSRLVSKQIWKYPKLWVGFLKCAILTKPQSYGVLLQLPAPQLENALNKNPVLKAPLVEHASQPNVRSTLPRSSLVVLGLAEDQQQQPAPEAQSSQNQAAETSSSAAEATTEVTQESSAAS</sequence>
<evidence type="ECO:0000259" key="2">
    <source>
        <dbReference type="Pfam" id="PF11935"/>
    </source>
</evidence>
<dbReference type="InterPro" id="IPR011989">
    <property type="entry name" value="ARM-like"/>
</dbReference>
<feature type="region of interest" description="Disordered" evidence="1">
    <location>
        <begin position="1"/>
        <end position="22"/>
    </location>
</feature>
<dbReference type="InterPro" id="IPR016024">
    <property type="entry name" value="ARM-type_fold"/>
</dbReference>
<feature type="compositionally biased region" description="Polar residues" evidence="1">
    <location>
        <begin position="389"/>
        <end position="404"/>
    </location>
</feature>
<evidence type="ECO:0000313" key="4">
    <source>
        <dbReference type="EMBL" id="VAH41628.1"/>
    </source>
</evidence>
<feature type="region of interest" description="Disordered" evidence="1">
    <location>
        <begin position="1188"/>
        <end position="1228"/>
    </location>
</feature>
<dbReference type="Pfam" id="PF12295">
    <property type="entry name" value="Symplekin_C"/>
    <property type="match status" value="1"/>
</dbReference>
<keyword evidence="5" id="KW-1185">Reference proteome</keyword>
<feature type="region of interest" description="Disordered" evidence="1">
    <location>
        <begin position="458"/>
        <end position="478"/>
    </location>
</feature>
<reference evidence="4 5" key="1">
    <citation type="submission" date="2017-09" db="EMBL/GenBank/DDBJ databases">
        <authorList>
            <consortium name="International Durum Wheat Genome Sequencing Consortium (IDWGSC)"/>
            <person name="Milanesi L."/>
        </authorList>
    </citation>
    <scope>NUCLEOTIDE SEQUENCE [LARGE SCALE GENOMIC DNA]</scope>
    <source>
        <strain evidence="5">cv. Svevo</strain>
    </source>
</reference>
<dbReference type="PANTHER" id="PTHR47184:SF2">
    <property type="entry name" value="SYMPLEKIN"/>
    <property type="match status" value="1"/>
</dbReference>
<dbReference type="SUPFAM" id="SSF48371">
    <property type="entry name" value="ARM repeat"/>
    <property type="match status" value="1"/>
</dbReference>
<proteinExistence type="predicted"/>
<evidence type="ECO:0000259" key="3">
    <source>
        <dbReference type="Pfam" id="PF12295"/>
    </source>
</evidence>
<dbReference type="InterPro" id="IPR032460">
    <property type="entry name" value="Symplekin/Pta1_N"/>
</dbReference>
<evidence type="ECO:0000256" key="1">
    <source>
        <dbReference type="SAM" id="MobiDB-lite"/>
    </source>
</evidence>
<feature type="compositionally biased region" description="Polar residues" evidence="1">
    <location>
        <begin position="316"/>
        <end position="346"/>
    </location>
</feature>
<feature type="domain" description="Symplekin C-terminal" evidence="3">
    <location>
        <begin position="978"/>
        <end position="1156"/>
    </location>
</feature>
<feature type="compositionally biased region" description="Basic and acidic residues" evidence="1">
    <location>
        <begin position="376"/>
        <end position="388"/>
    </location>
</feature>
<dbReference type="InterPro" id="IPR022075">
    <property type="entry name" value="Symplekin_C"/>
</dbReference>
<feature type="region of interest" description="Disordered" evidence="1">
    <location>
        <begin position="566"/>
        <end position="595"/>
    </location>
</feature>
<dbReference type="Proteomes" id="UP000324705">
    <property type="component" value="Chromosome 2B"/>
</dbReference>
<name>A0A9R1RHE0_TRITD</name>
<dbReference type="AlphaFoldDB" id="A0A9R1RHE0"/>
<feature type="domain" description="Symplekin/Pta1 N-terminal" evidence="2">
    <location>
        <begin position="92"/>
        <end position="305"/>
    </location>
</feature>
<feature type="region of interest" description="Disordered" evidence="1">
    <location>
        <begin position="316"/>
        <end position="404"/>
    </location>
</feature>
<dbReference type="Pfam" id="PF11935">
    <property type="entry name" value="SYMPK_PTA1_N"/>
    <property type="match status" value="1"/>
</dbReference>
<dbReference type="Gene3D" id="1.25.10.10">
    <property type="entry name" value="Leucine-rich Repeat Variant"/>
    <property type="match status" value="1"/>
</dbReference>
<organism evidence="4 5">
    <name type="scientific">Triticum turgidum subsp. durum</name>
    <name type="common">Durum wheat</name>
    <name type="synonym">Triticum durum</name>
    <dbReference type="NCBI Taxonomy" id="4567"/>
    <lineage>
        <taxon>Eukaryota</taxon>
        <taxon>Viridiplantae</taxon>
        <taxon>Streptophyta</taxon>
        <taxon>Embryophyta</taxon>
        <taxon>Tracheophyta</taxon>
        <taxon>Spermatophyta</taxon>
        <taxon>Magnoliopsida</taxon>
        <taxon>Liliopsida</taxon>
        <taxon>Poales</taxon>
        <taxon>Poaceae</taxon>
        <taxon>BOP clade</taxon>
        <taxon>Pooideae</taxon>
        <taxon>Triticodae</taxon>
        <taxon>Triticeae</taxon>
        <taxon>Triticinae</taxon>
        <taxon>Triticum</taxon>
    </lineage>
</organism>
<feature type="region of interest" description="Disordered" evidence="1">
    <location>
        <begin position="608"/>
        <end position="627"/>
    </location>
</feature>
<gene>
    <name evidence="4" type="ORF">TRITD_2Bv1G026090</name>
</gene>
<feature type="compositionally biased region" description="Polar residues" evidence="1">
    <location>
        <begin position="467"/>
        <end position="478"/>
    </location>
</feature>
<dbReference type="Gramene" id="TRITD2Bv1G026090.11">
    <property type="protein sequence ID" value="TRITD2Bv1G026090.11"/>
    <property type="gene ID" value="TRITD2Bv1G026090"/>
</dbReference>
<feature type="compositionally biased region" description="Polar residues" evidence="1">
    <location>
        <begin position="568"/>
        <end position="591"/>
    </location>
</feature>
<dbReference type="PANTHER" id="PTHR47184">
    <property type="entry name" value="PHOSPHATIDYLINOSITOL 3-AND 4-KINASE FAMILY PROTEIN-RELATED"/>
    <property type="match status" value="1"/>
</dbReference>
<accession>A0A9R1RHE0</accession>
<dbReference type="EMBL" id="LT934114">
    <property type="protein sequence ID" value="VAH41628.1"/>
    <property type="molecule type" value="Genomic_DNA"/>
</dbReference>
<protein>
    <recommendedName>
        <fullName evidence="6">Symplekin</fullName>
    </recommendedName>
</protein>